<feature type="repeat" description="ANK" evidence="3">
    <location>
        <begin position="143"/>
        <end position="175"/>
    </location>
</feature>
<dbReference type="Proteomes" id="UP001610446">
    <property type="component" value="Unassembled WGS sequence"/>
</dbReference>
<dbReference type="PANTHER" id="PTHR24171">
    <property type="entry name" value="ANKYRIN REPEAT DOMAIN-CONTAINING PROTEIN 39-RELATED"/>
    <property type="match status" value="1"/>
</dbReference>
<evidence type="ECO:0000256" key="1">
    <source>
        <dbReference type="ARBA" id="ARBA00022737"/>
    </source>
</evidence>
<dbReference type="SMART" id="SM00248">
    <property type="entry name" value="ANK"/>
    <property type="match status" value="3"/>
</dbReference>
<accession>A0ABR4J649</accession>
<dbReference type="EMBL" id="JBFXLU010000205">
    <property type="protein sequence ID" value="KAL2835430.1"/>
    <property type="molecule type" value="Genomic_DNA"/>
</dbReference>
<evidence type="ECO:0000256" key="2">
    <source>
        <dbReference type="ARBA" id="ARBA00023043"/>
    </source>
</evidence>
<dbReference type="InterPro" id="IPR002110">
    <property type="entry name" value="Ankyrin_rpt"/>
</dbReference>
<gene>
    <name evidence="4" type="ORF">BJY01DRAFT_223702</name>
</gene>
<keyword evidence="1" id="KW-0677">Repeat</keyword>
<dbReference type="SUPFAM" id="SSF48403">
    <property type="entry name" value="Ankyrin repeat"/>
    <property type="match status" value="1"/>
</dbReference>
<dbReference type="Pfam" id="PF12796">
    <property type="entry name" value="Ank_2"/>
    <property type="match status" value="1"/>
</dbReference>
<evidence type="ECO:0000256" key="3">
    <source>
        <dbReference type="PROSITE-ProRule" id="PRU00023"/>
    </source>
</evidence>
<reference evidence="4 5" key="1">
    <citation type="submission" date="2024-07" db="EMBL/GenBank/DDBJ databases">
        <title>Section-level genome sequencing and comparative genomics of Aspergillus sections Usti and Cavernicolus.</title>
        <authorList>
            <consortium name="Lawrence Berkeley National Laboratory"/>
            <person name="Nybo J.L."/>
            <person name="Vesth T.C."/>
            <person name="Theobald S."/>
            <person name="Frisvad J.C."/>
            <person name="Larsen T.O."/>
            <person name="Kjaerboelling I."/>
            <person name="Rothschild-Mancinelli K."/>
            <person name="Lyhne E.K."/>
            <person name="Kogle M.E."/>
            <person name="Barry K."/>
            <person name="Clum A."/>
            <person name="Na H."/>
            <person name="Ledsgaard L."/>
            <person name="Lin J."/>
            <person name="Lipzen A."/>
            <person name="Kuo A."/>
            <person name="Riley R."/>
            <person name="Mondo S."/>
            <person name="Labutti K."/>
            <person name="Haridas S."/>
            <person name="Pangalinan J."/>
            <person name="Salamov A.A."/>
            <person name="Simmons B.A."/>
            <person name="Magnuson J.K."/>
            <person name="Chen J."/>
            <person name="Drula E."/>
            <person name="Henrissat B."/>
            <person name="Wiebenga A."/>
            <person name="Lubbers R.J."/>
            <person name="Gomes A.C."/>
            <person name="Makela M.R."/>
            <person name="Stajich J."/>
            <person name="Grigoriev I.V."/>
            <person name="Mortensen U.H."/>
            <person name="De Vries R.P."/>
            <person name="Baker S.E."/>
            <person name="Andersen M.R."/>
        </authorList>
    </citation>
    <scope>NUCLEOTIDE SEQUENCE [LARGE SCALE GENOMIC DNA]</scope>
    <source>
        <strain evidence="4 5">CBS 123904</strain>
    </source>
</reference>
<dbReference type="InterPro" id="IPR036770">
    <property type="entry name" value="Ankyrin_rpt-contain_sf"/>
</dbReference>
<keyword evidence="2 3" id="KW-0040">ANK repeat</keyword>
<name>A0ABR4J649_9EURO</name>
<dbReference type="PROSITE" id="PS50297">
    <property type="entry name" value="ANK_REP_REGION"/>
    <property type="match status" value="2"/>
</dbReference>
<sequence>MTGGEPKIAWRREDVVKALEKQAAPEQTPTVHTGIHAGPQDYTELSLPARTTIDLNSVGFFPPLPASDLVVLGGGFPAWDDSTSGLAGSNVSVSPPTDLLRPTHLMSSVLAPTLESPEAVRQAAMAFLHTVVPRPNPVFSNNRNETLIHTAARGNDVATLQLLVQHGFPLNERDNEGRTALHAAYEEHHMEAISWLLEHGADVNAVDKEGRSTLSMAVNNKCPVAVKLFLAHGASFLPRSLSMSGIF</sequence>
<proteinExistence type="predicted"/>
<comment type="caution">
    <text evidence="4">The sequence shown here is derived from an EMBL/GenBank/DDBJ whole genome shotgun (WGS) entry which is preliminary data.</text>
</comment>
<evidence type="ECO:0000313" key="4">
    <source>
        <dbReference type="EMBL" id="KAL2835430.1"/>
    </source>
</evidence>
<organism evidence="4 5">
    <name type="scientific">Aspergillus pseudoustus</name>
    <dbReference type="NCBI Taxonomy" id="1810923"/>
    <lineage>
        <taxon>Eukaryota</taxon>
        <taxon>Fungi</taxon>
        <taxon>Dikarya</taxon>
        <taxon>Ascomycota</taxon>
        <taxon>Pezizomycotina</taxon>
        <taxon>Eurotiomycetes</taxon>
        <taxon>Eurotiomycetidae</taxon>
        <taxon>Eurotiales</taxon>
        <taxon>Aspergillaceae</taxon>
        <taxon>Aspergillus</taxon>
        <taxon>Aspergillus subgen. Nidulantes</taxon>
    </lineage>
</organism>
<keyword evidence="5" id="KW-1185">Reference proteome</keyword>
<dbReference type="Gene3D" id="1.25.40.20">
    <property type="entry name" value="Ankyrin repeat-containing domain"/>
    <property type="match status" value="1"/>
</dbReference>
<feature type="repeat" description="ANK" evidence="3">
    <location>
        <begin position="176"/>
        <end position="208"/>
    </location>
</feature>
<evidence type="ECO:0000313" key="5">
    <source>
        <dbReference type="Proteomes" id="UP001610446"/>
    </source>
</evidence>
<dbReference type="PROSITE" id="PS50088">
    <property type="entry name" value="ANK_REPEAT"/>
    <property type="match status" value="2"/>
</dbReference>
<protein>
    <submittedName>
        <fullName evidence="4">Ankyrin repeat-containing domain protein</fullName>
    </submittedName>
</protein>